<evidence type="ECO:0000256" key="8">
    <source>
        <dbReference type="ARBA" id="ARBA00023224"/>
    </source>
</evidence>
<evidence type="ECO:0000256" key="3">
    <source>
        <dbReference type="ARBA" id="ARBA00022692"/>
    </source>
</evidence>
<dbReference type="Pfam" id="PF00001">
    <property type="entry name" value="7tm_1"/>
    <property type="match status" value="1"/>
</dbReference>
<evidence type="ECO:0000313" key="13">
    <source>
        <dbReference type="RefSeq" id="XP_013087357.2"/>
    </source>
</evidence>
<evidence type="ECO:0000256" key="9">
    <source>
        <dbReference type="SAM" id="MobiDB-lite"/>
    </source>
</evidence>
<accession>A0A9U8EHI8</accession>
<comment type="subcellular location">
    <subcellularLocation>
        <location evidence="1">Cell membrane</location>
        <topology evidence="1">Multi-pass membrane protein</topology>
    </subcellularLocation>
</comment>
<evidence type="ECO:0000256" key="1">
    <source>
        <dbReference type="ARBA" id="ARBA00004651"/>
    </source>
</evidence>
<sequence length="397" mass="44529">MENKTSFNVTLCFMLELDLSEKSRTISSNRFLLLAISVVSSVIDLFIIISNATLFVALIKSSKESESNVIMTSSKISKRSRLLMASVSMCYTVIGAFLVPCAVTQMIHNGVWVLGPQMCTAKNVLEAVISASTFYHVIFMALDMYLAICKPLAYRMLTSRSSHLMIWSSWILPLAIFVIPMLFGWHQLGKELVIMCQTVYGICSTVFNDYVLLFIAFFLSILPFAALITMYALILRAIAEFHERLPRDKSRRIKKNMRLKSGARQSSPSFDSEVTEGITDVSEVEVSSEEKPEASLTNENVVNENRSATLKSDKKLHLNPVSDLNGDSKMPERIQQRESSKVSSFGNFRKSCRNAKAFRYILSILSCCRCIITPGSLLETDNKKMDYLALGHLCPPL</sequence>
<reference evidence="13" key="1">
    <citation type="submission" date="2025-08" db="UniProtKB">
        <authorList>
            <consortium name="RefSeq"/>
        </authorList>
    </citation>
    <scope>IDENTIFICATION</scope>
</reference>
<dbReference type="CDD" id="cd00637">
    <property type="entry name" value="7tm_classA_rhodopsin-like"/>
    <property type="match status" value="1"/>
</dbReference>
<feature type="transmembrane region" description="Helical" evidence="10">
    <location>
        <begin position="80"/>
        <end position="107"/>
    </location>
</feature>
<dbReference type="GO" id="GO:0004930">
    <property type="term" value="F:G protein-coupled receptor activity"/>
    <property type="evidence" value="ECO:0007669"/>
    <property type="project" value="UniProtKB-KW"/>
</dbReference>
<feature type="transmembrane region" description="Helical" evidence="10">
    <location>
        <begin position="127"/>
        <end position="148"/>
    </location>
</feature>
<keyword evidence="12" id="KW-1185">Reference proteome</keyword>
<dbReference type="Gene3D" id="1.20.1070.10">
    <property type="entry name" value="Rhodopsin 7-helix transmembrane proteins"/>
    <property type="match status" value="1"/>
</dbReference>
<evidence type="ECO:0000256" key="10">
    <source>
        <dbReference type="SAM" id="Phobius"/>
    </source>
</evidence>
<dbReference type="GeneID" id="106071741"/>
<dbReference type="OMA" id="AIAEFHE"/>
<feature type="transmembrane region" description="Helical" evidence="10">
    <location>
        <begin position="31"/>
        <end position="59"/>
    </location>
</feature>
<organism evidence="12 13">
    <name type="scientific">Biomphalaria glabrata</name>
    <name type="common">Bloodfluke planorb</name>
    <name type="synonym">Freshwater snail</name>
    <dbReference type="NCBI Taxonomy" id="6526"/>
    <lineage>
        <taxon>Eukaryota</taxon>
        <taxon>Metazoa</taxon>
        <taxon>Spiralia</taxon>
        <taxon>Lophotrochozoa</taxon>
        <taxon>Mollusca</taxon>
        <taxon>Gastropoda</taxon>
        <taxon>Heterobranchia</taxon>
        <taxon>Euthyneura</taxon>
        <taxon>Panpulmonata</taxon>
        <taxon>Hygrophila</taxon>
        <taxon>Lymnaeoidea</taxon>
        <taxon>Planorbidae</taxon>
        <taxon>Biomphalaria</taxon>
    </lineage>
</organism>
<keyword evidence="8" id="KW-0807">Transducer</keyword>
<dbReference type="OrthoDB" id="6152916at2759"/>
<evidence type="ECO:0000259" key="11">
    <source>
        <dbReference type="PROSITE" id="PS50262"/>
    </source>
</evidence>
<keyword evidence="2" id="KW-1003">Cell membrane</keyword>
<evidence type="ECO:0000256" key="6">
    <source>
        <dbReference type="ARBA" id="ARBA00023136"/>
    </source>
</evidence>
<feature type="domain" description="G-protein coupled receptors family 1 profile" evidence="11">
    <location>
        <begin position="50"/>
        <end position="238"/>
    </location>
</feature>
<dbReference type="KEGG" id="bgt:106071741"/>
<gene>
    <name evidence="13" type="primary">LOC106071741</name>
</gene>
<feature type="transmembrane region" description="Helical" evidence="10">
    <location>
        <begin position="210"/>
        <end position="234"/>
    </location>
</feature>
<keyword evidence="3 10" id="KW-0812">Transmembrane</keyword>
<dbReference type="SUPFAM" id="SSF81321">
    <property type="entry name" value="Family A G protein-coupled receptor-like"/>
    <property type="match status" value="1"/>
</dbReference>
<evidence type="ECO:0000256" key="7">
    <source>
        <dbReference type="ARBA" id="ARBA00023170"/>
    </source>
</evidence>
<dbReference type="PROSITE" id="PS50262">
    <property type="entry name" value="G_PROTEIN_RECEP_F1_2"/>
    <property type="match status" value="1"/>
</dbReference>
<evidence type="ECO:0000313" key="12">
    <source>
        <dbReference type="Proteomes" id="UP001165740"/>
    </source>
</evidence>
<feature type="compositionally biased region" description="Polar residues" evidence="9">
    <location>
        <begin position="263"/>
        <end position="272"/>
    </location>
</feature>
<keyword evidence="4 10" id="KW-1133">Transmembrane helix</keyword>
<proteinExistence type="predicted"/>
<dbReference type="AlphaFoldDB" id="A0A9U8EHI8"/>
<dbReference type="GO" id="GO:0005886">
    <property type="term" value="C:plasma membrane"/>
    <property type="evidence" value="ECO:0007669"/>
    <property type="project" value="UniProtKB-SubCell"/>
</dbReference>
<keyword evidence="6 10" id="KW-0472">Membrane</keyword>
<name>A0A9U8EHI8_BIOGL</name>
<dbReference type="PANTHER" id="PTHR24248">
    <property type="entry name" value="ADRENERGIC RECEPTOR-RELATED G-PROTEIN COUPLED RECEPTOR"/>
    <property type="match status" value="1"/>
</dbReference>
<feature type="region of interest" description="Disordered" evidence="9">
    <location>
        <begin position="256"/>
        <end position="303"/>
    </location>
</feature>
<keyword evidence="7" id="KW-0675">Receptor</keyword>
<protein>
    <submittedName>
        <fullName evidence="13">Opsin-1-like</fullName>
    </submittedName>
</protein>
<dbReference type="InterPro" id="IPR000276">
    <property type="entry name" value="GPCR_Rhodpsn"/>
</dbReference>
<evidence type="ECO:0000256" key="2">
    <source>
        <dbReference type="ARBA" id="ARBA00022475"/>
    </source>
</evidence>
<dbReference type="InterPro" id="IPR017452">
    <property type="entry name" value="GPCR_Rhodpsn_7TM"/>
</dbReference>
<feature type="transmembrane region" description="Helical" evidence="10">
    <location>
        <begin position="164"/>
        <end position="185"/>
    </location>
</feature>
<keyword evidence="5" id="KW-0297">G-protein coupled receptor</keyword>
<dbReference type="RefSeq" id="XP_013087357.2">
    <property type="nucleotide sequence ID" value="XM_013231903.2"/>
</dbReference>
<evidence type="ECO:0000256" key="4">
    <source>
        <dbReference type="ARBA" id="ARBA00022989"/>
    </source>
</evidence>
<evidence type="ECO:0000256" key="5">
    <source>
        <dbReference type="ARBA" id="ARBA00023040"/>
    </source>
</evidence>
<dbReference type="Proteomes" id="UP001165740">
    <property type="component" value="Chromosome 17"/>
</dbReference>